<dbReference type="EMBL" id="CAHIKZ030004154">
    <property type="protein sequence ID" value="CAE1307944.1"/>
    <property type="molecule type" value="Genomic_DNA"/>
</dbReference>
<dbReference type="InterPro" id="IPR007940">
    <property type="entry name" value="SH3BP5"/>
</dbReference>
<reference evidence="4" key="1">
    <citation type="submission" date="2021-01" db="EMBL/GenBank/DDBJ databases">
        <authorList>
            <person name="Li R."/>
            <person name="Bekaert M."/>
        </authorList>
    </citation>
    <scope>NUCLEOTIDE SEQUENCE</scope>
    <source>
        <strain evidence="4">Farmed</strain>
    </source>
</reference>
<evidence type="ECO:0000256" key="2">
    <source>
        <dbReference type="ARBA" id="ARBA00023054"/>
    </source>
</evidence>
<dbReference type="Proteomes" id="UP000597762">
    <property type="component" value="Unassembled WGS sequence"/>
</dbReference>
<dbReference type="OrthoDB" id="446789at2759"/>
<dbReference type="AlphaFoldDB" id="A0A812DSH8"/>
<dbReference type="PANTHER" id="PTHR19423:SF1">
    <property type="entry name" value="SH3 DOMAIN-BINDING PROTEIN 5"/>
    <property type="match status" value="1"/>
</dbReference>
<organism evidence="4 5">
    <name type="scientific">Acanthosepion pharaonis</name>
    <name type="common">Pharaoh cuttlefish</name>
    <name type="synonym">Sepia pharaonis</name>
    <dbReference type="NCBI Taxonomy" id="158019"/>
    <lineage>
        <taxon>Eukaryota</taxon>
        <taxon>Metazoa</taxon>
        <taxon>Spiralia</taxon>
        <taxon>Lophotrochozoa</taxon>
        <taxon>Mollusca</taxon>
        <taxon>Cephalopoda</taxon>
        <taxon>Coleoidea</taxon>
        <taxon>Decapodiformes</taxon>
        <taxon>Sepiida</taxon>
        <taxon>Sepiina</taxon>
        <taxon>Sepiidae</taxon>
        <taxon>Acanthosepion</taxon>
    </lineage>
</organism>
<dbReference type="GO" id="GO:0035556">
    <property type="term" value="P:intracellular signal transduction"/>
    <property type="evidence" value="ECO:0007669"/>
    <property type="project" value="InterPro"/>
</dbReference>
<evidence type="ECO:0000256" key="3">
    <source>
        <dbReference type="SAM" id="MobiDB-lite"/>
    </source>
</evidence>
<sequence>MHCEVNEAEKERIESEQYHEKTTKVFKEAEESVQQLQKELKRSISKSKPYFEMKVKFNQLMDEQKQRVSHLEAEVINAKAAYAEALRNLESISDEIHERRLEKRKHIQLGVRSAGVGSETPSPPPSHEKEAEMGDGTVVPHISTCTYSSNVLTTPTTYQQSCSKEQITFSVTTTSPTTIELDFDTSQSKDNCDESEGSFVAPSVIFSSPEQARRLSYRQAIECNTAVSPSVTSESISPTDFDEDFDAPKHTYMPQPTIVTNTTTTTTTTNHVPYHQDNQVAVTEVTAVSEKRPMLRIPSRWWNSRGQCSPGSVGGGHGRSQRSLLLRRLASSFSSLLSLKSAIPLRIDLLHVVRSLAISSHADQLMLVVVAHFGCSS</sequence>
<dbReference type="GO" id="GO:0005737">
    <property type="term" value="C:cytoplasm"/>
    <property type="evidence" value="ECO:0007669"/>
    <property type="project" value="TreeGrafter"/>
</dbReference>
<feature type="region of interest" description="Disordered" evidence="3">
    <location>
        <begin position="1"/>
        <end position="20"/>
    </location>
</feature>
<protein>
    <submittedName>
        <fullName evidence="4">Uncharacterized protein</fullName>
    </submittedName>
</protein>
<proteinExistence type="inferred from homology"/>
<evidence type="ECO:0000256" key="1">
    <source>
        <dbReference type="ARBA" id="ARBA00007796"/>
    </source>
</evidence>
<accession>A0A812DSH8</accession>
<dbReference type="PANTHER" id="PTHR19423">
    <property type="entry name" value="SH3 DOMAIN-BINDING PROTEIN 5"/>
    <property type="match status" value="1"/>
</dbReference>
<dbReference type="GO" id="GO:0004860">
    <property type="term" value="F:protein kinase inhibitor activity"/>
    <property type="evidence" value="ECO:0007669"/>
    <property type="project" value="TreeGrafter"/>
</dbReference>
<keyword evidence="2" id="KW-0175">Coiled coil</keyword>
<gene>
    <name evidence="4" type="ORF">SPHA_59895</name>
</gene>
<evidence type="ECO:0000313" key="5">
    <source>
        <dbReference type="Proteomes" id="UP000597762"/>
    </source>
</evidence>
<comment type="caution">
    <text evidence="4">The sequence shown here is derived from an EMBL/GenBank/DDBJ whole genome shotgun (WGS) entry which is preliminary data.</text>
</comment>
<comment type="similarity">
    <text evidence="1">Belongs to the SH3BP5 family.</text>
</comment>
<keyword evidence="5" id="KW-1185">Reference proteome</keyword>
<name>A0A812DSH8_ACAPH</name>
<dbReference type="Pfam" id="PF05276">
    <property type="entry name" value="SH3BP5"/>
    <property type="match status" value="1"/>
</dbReference>
<feature type="region of interest" description="Disordered" evidence="3">
    <location>
        <begin position="103"/>
        <end position="132"/>
    </location>
</feature>
<evidence type="ECO:0000313" key="4">
    <source>
        <dbReference type="EMBL" id="CAE1307944.1"/>
    </source>
</evidence>